<dbReference type="CDD" id="cd01958">
    <property type="entry name" value="HPS_like"/>
    <property type="match status" value="1"/>
</dbReference>
<feature type="signal peptide" evidence="2">
    <location>
        <begin position="1"/>
        <end position="24"/>
    </location>
</feature>
<accession>A0A445EKU8</accession>
<protein>
    <recommendedName>
        <fullName evidence="3">Bifunctional inhibitor/plant lipid transfer protein/seed storage helical domain-containing protein</fullName>
    </recommendedName>
</protein>
<dbReference type="SMR" id="A0A445EKU8"/>
<dbReference type="OrthoDB" id="696558at2759"/>
<keyword evidence="5" id="KW-1185">Reference proteome</keyword>
<dbReference type="Pfam" id="PF14547">
    <property type="entry name" value="Hydrophob_seed"/>
    <property type="match status" value="1"/>
</dbReference>
<dbReference type="SUPFAM" id="SSF47699">
    <property type="entry name" value="Bifunctional inhibitor/lipid-transfer protein/seed storage 2S albumin"/>
    <property type="match status" value="1"/>
</dbReference>
<organism evidence="4 5">
    <name type="scientific">Arachis hypogaea</name>
    <name type="common">Peanut</name>
    <dbReference type="NCBI Taxonomy" id="3818"/>
    <lineage>
        <taxon>Eukaryota</taxon>
        <taxon>Viridiplantae</taxon>
        <taxon>Streptophyta</taxon>
        <taxon>Embryophyta</taxon>
        <taxon>Tracheophyta</taxon>
        <taxon>Spermatophyta</taxon>
        <taxon>Magnoliopsida</taxon>
        <taxon>eudicotyledons</taxon>
        <taxon>Gunneridae</taxon>
        <taxon>Pentapetalae</taxon>
        <taxon>rosids</taxon>
        <taxon>fabids</taxon>
        <taxon>Fabales</taxon>
        <taxon>Fabaceae</taxon>
        <taxon>Papilionoideae</taxon>
        <taxon>50 kb inversion clade</taxon>
        <taxon>dalbergioids sensu lato</taxon>
        <taxon>Dalbergieae</taxon>
        <taxon>Pterocarpus clade</taxon>
        <taxon>Arachis</taxon>
    </lineage>
</organism>
<comment type="caution">
    <text evidence="4">The sequence shown here is derived from an EMBL/GenBank/DDBJ whole genome shotgun (WGS) entry which is preliminary data.</text>
</comment>
<evidence type="ECO:0000313" key="4">
    <source>
        <dbReference type="EMBL" id="RYR76075.1"/>
    </source>
</evidence>
<dbReference type="InterPro" id="IPR016140">
    <property type="entry name" value="Bifunc_inhib/LTP/seed_store"/>
</dbReference>
<dbReference type="SMART" id="SM00499">
    <property type="entry name" value="AAI"/>
    <property type="match status" value="1"/>
</dbReference>
<dbReference type="AlphaFoldDB" id="A0A445EKU8"/>
<reference evidence="4 5" key="1">
    <citation type="submission" date="2019-01" db="EMBL/GenBank/DDBJ databases">
        <title>Sequencing of cultivated peanut Arachis hypogaea provides insights into genome evolution and oil improvement.</title>
        <authorList>
            <person name="Chen X."/>
        </authorList>
    </citation>
    <scope>NUCLEOTIDE SEQUENCE [LARGE SCALE GENOMIC DNA]</scope>
    <source>
        <strain evidence="5">cv. Fuhuasheng</strain>
        <tissue evidence="4">Leaves</tissue>
    </source>
</reference>
<name>A0A445EKU8_ARAHY</name>
<dbReference type="InterPro" id="IPR036312">
    <property type="entry name" value="Bifun_inhib/LTP/seed_sf"/>
</dbReference>
<feature type="chain" id="PRO_5019165260" description="Bifunctional inhibitor/plant lipid transfer protein/seed storage helical domain-containing protein" evidence="2">
    <location>
        <begin position="25"/>
        <end position="117"/>
    </location>
</feature>
<evidence type="ECO:0000313" key="5">
    <source>
        <dbReference type="Proteomes" id="UP000289738"/>
    </source>
</evidence>
<evidence type="ECO:0000259" key="3">
    <source>
        <dbReference type="SMART" id="SM00499"/>
    </source>
</evidence>
<dbReference type="Proteomes" id="UP000289738">
    <property type="component" value="Chromosome A01"/>
</dbReference>
<dbReference type="EMBL" id="SDMP01000001">
    <property type="protein sequence ID" value="RYR76075.1"/>
    <property type="molecule type" value="Genomic_DNA"/>
</dbReference>
<evidence type="ECO:0000256" key="2">
    <source>
        <dbReference type="SAM" id="SignalP"/>
    </source>
</evidence>
<dbReference type="Gene3D" id="1.10.110.10">
    <property type="entry name" value="Plant lipid-transfer and hydrophobic proteins"/>
    <property type="match status" value="1"/>
</dbReference>
<comment type="similarity">
    <text evidence="1">Belongs to the plant LTP family. PEARLI1 subfamily.</text>
</comment>
<evidence type="ECO:0000256" key="1">
    <source>
        <dbReference type="ARBA" id="ARBA00008965"/>
    </source>
</evidence>
<dbReference type="PANTHER" id="PTHR31731">
    <property type="match status" value="1"/>
</dbReference>
<proteinExistence type="inferred from homology"/>
<gene>
    <name evidence="4" type="ORF">Ahy_A01g000666</name>
</gene>
<dbReference type="Gramene" id="arahy.Tifrunner.gnm2.ann2.Ah01g388400.1">
    <property type="protein sequence ID" value="arahy.Tifrunner.gnm2.ann2.Ah01g388400.1-CDS-1"/>
    <property type="gene ID" value="arahy.Tifrunner.gnm2.ann2.Ah01g388400"/>
</dbReference>
<sequence>MASNKNVTPASFFFLLLLFATANSTTVVPSWHSGSRQCPIDTLKLAVCAQVLIIGAGSPPQQPCCSLIAGLVDLEAALCLCTALKANILGIHLNIPLSLSIILNNCRRDTSFKCPDN</sequence>
<dbReference type="InterPro" id="IPR051636">
    <property type="entry name" value="Plant_LTP/defense-related"/>
</dbReference>
<feature type="domain" description="Bifunctional inhibitor/plant lipid transfer protein/seed storage helical" evidence="3">
    <location>
        <begin position="38"/>
        <end position="114"/>
    </location>
</feature>
<keyword evidence="2" id="KW-0732">Signal</keyword>
<dbReference type="STRING" id="3818.A0A445EKU8"/>
<dbReference type="InterPro" id="IPR027923">
    <property type="entry name" value="Hydrophob_seed_dom"/>
</dbReference>